<dbReference type="Pfam" id="PF06473">
    <property type="entry name" value="FGF-BP1"/>
    <property type="match status" value="1"/>
</dbReference>
<keyword evidence="5" id="KW-1015">Disulfide bond</keyword>
<evidence type="ECO:0000256" key="4">
    <source>
        <dbReference type="ARBA" id="ARBA00022729"/>
    </source>
</evidence>
<dbReference type="GO" id="GO:0005576">
    <property type="term" value="C:extracellular region"/>
    <property type="evidence" value="ECO:0007669"/>
    <property type="project" value="UniProtKB-SubCell"/>
</dbReference>
<reference evidence="8" key="1">
    <citation type="journal article" date="2023" name="Front. Mar. Sci.">
        <title>A new Merluccius polli reference genome to investigate the effects of global change in West African waters.</title>
        <authorList>
            <person name="Mateo J.L."/>
            <person name="Blanco-Fernandez C."/>
            <person name="Garcia-Vazquez E."/>
            <person name="Machado-Schiaffino G."/>
        </authorList>
    </citation>
    <scope>NUCLEOTIDE SEQUENCE</scope>
    <source>
        <strain evidence="8">C29</strain>
        <tissue evidence="8">Fin</tissue>
    </source>
</reference>
<evidence type="ECO:0000256" key="2">
    <source>
        <dbReference type="ARBA" id="ARBA00008326"/>
    </source>
</evidence>
<dbReference type="PANTHER" id="PTHR15258:SF1">
    <property type="entry name" value="FIBROBLAST GROWTH FACTOR-BINDING PROTEIN 2"/>
    <property type="match status" value="1"/>
</dbReference>
<evidence type="ECO:0000256" key="7">
    <source>
        <dbReference type="SAM" id="MobiDB-lite"/>
    </source>
</evidence>
<organism evidence="8 9">
    <name type="scientific">Merluccius polli</name>
    <name type="common">Benguela hake</name>
    <name type="synonym">Merluccius cadenati</name>
    <dbReference type="NCBI Taxonomy" id="89951"/>
    <lineage>
        <taxon>Eukaryota</taxon>
        <taxon>Metazoa</taxon>
        <taxon>Chordata</taxon>
        <taxon>Craniata</taxon>
        <taxon>Vertebrata</taxon>
        <taxon>Euteleostomi</taxon>
        <taxon>Actinopterygii</taxon>
        <taxon>Neopterygii</taxon>
        <taxon>Teleostei</taxon>
        <taxon>Neoteleostei</taxon>
        <taxon>Acanthomorphata</taxon>
        <taxon>Zeiogadaria</taxon>
        <taxon>Gadariae</taxon>
        <taxon>Gadiformes</taxon>
        <taxon>Gadoidei</taxon>
        <taxon>Merlucciidae</taxon>
        <taxon>Merluccius</taxon>
    </lineage>
</organism>
<evidence type="ECO:0000313" key="9">
    <source>
        <dbReference type="Proteomes" id="UP001174136"/>
    </source>
</evidence>
<evidence type="ECO:0000256" key="5">
    <source>
        <dbReference type="ARBA" id="ARBA00023157"/>
    </source>
</evidence>
<dbReference type="EMBL" id="JAOPHQ010003527">
    <property type="protein sequence ID" value="KAK0142610.1"/>
    <property type="molecule type" value="Genomic_DNA"/>
</dbReference>
<protein>
    <submittedName>
        <fullName evidence="8">Fibroblast growth factor-binding protein 2</fullName>
    </submittedName>
</protein>
<accession>A0AA47NZ74</accession>
<dbReference type="PANTHER" id="PTHR15258">
    <property type="entry name" value="FGF BINDING PROTEIN-RELATED"/>
    <property type="match status" value="1"/>
</dbReference>
<name>A0AA47NZ74_MERPO</name>
<evidence type="ECO:0000256" key="1">
    <source>
        <dbReference type="ARBA" id="ARBA00004613"/>
    </source>
</evidence>
<evidence type="ECO:0000313" key="8">
    <source>
        <dbReference type="EMBL" id="KAK0142610.1"/>
    </source>
</evidence>
<feature type="compositionally biased region" description="Pro residues" evidence="7">
    <location>
        <begin position="279"/>
        <end position="292"/>
    </location>
</feature>
<evidence type="ECO:0000256" key="3">
    <source>
        <dbReference type="ARBA" id="ARBA00022525"/>
    </source>
</evidence>
<comment type="caution">
    <text evidence="8">The sequence shown here is derived from an EMBL/GenBank/DDBJ whole genome shotgun (WGS) entry which is preliminary data.</text>
</comment>
<dbReference type="InterPro" id="IPR010510">
    <property type="entry name" value="FGF1-bd"/>
</dbReference>
<dbReference type="GO" id="GO:0019838">
    <property type="term" value="F:growth factor binding"/>
    <property type="evidence" value="ECO:0007669"/>
    <property type="project" value="UniProtKB-KW"/>
</dbReference>
<keyword evidence="3" id="KW-0964">Secreted</keyword>
<dbReference type="GO" id="GO:0007267">
    <property type="term" value="P:cell-cell signaling"/>
    <property type="evidence" value="ECO:0007669"/>
    <property type="project" value="TreeGrafter"/>
</dbReference>
<comment type="subcellular location">
    <subcellularLocation>
        <location evidence="1">Secreted</location>
    </subcellularLocation>
</comment>
<comment type="similarity">
    <text evidence="2">Belongs to the fibroblast growth factor-binding protein family.</text>
</comment>
<keyword evidence="4" id="KW-0732">Signal</keyword>
<evidence type="ECO:0000256" key="6">
    <source>
        <dbReference type="ARBA" id="ARBA00023183"/>
    </source>
</evidence>
<proteinExistence type="inferred from homology"/>
<gene>
    <name evidence="8" type="primary">FGFBP2</name>
    <name evidence="8" type="ORF">N1851_019462</name>
</gene>
<keyword evidence="9" id="KW-1185">Reference proteome</keyword>
<dbReference type="Proteomes" id="UP001174136">
    <property type="component" value="Unassembled WGS sequence"/>
</dbReference>
<feature type="compositionally biased region" description="Low complexity" evidence="7">
    <location>
        <begin position="317"/>
        <end position="327"/>
    </location>
</feature>
<feature type="region of interest" description="Disordered" evidence="7">
    <location>
        <begin position="236"/>
        <end position="333"/>
    </location>
</feature>
<sequence length="359" mass="38965">MDAGKAWVSTRTSRMTITKAHILSLRFRFALLPMMAIPTLPSLTSTIPATRNTHDTLPLPPFDSDRFPAMRTSVRMLLVLSALATLGCLSRAQSDNSVDGRAVPAQPPQQQRGIWDEPIRFSTKSKDACAMAVSGAGDYTRLRVSCRGPSVPGQAPGRSYYCDFQGKPNMCRAYSQNPRHYFTQVMWELRKLSHACQGPRVYRTQMCKKYPDEVQMSFLSAWPKTSAGTAAAAAAAATTTSTTTTTATTTTTSKPSKPGQDQRRPVVPAQARPASPSKPVKPQPAKPQPQPAKPQGGGGGSKAGGQPRKPTSKQGKTTAAATTPRPTEAAENHASRLATEYCWKSFHGFCTYFMGWFHN</sequence>
<feature type="compositionally biased region" description="Low complexity" evidence="7">
    <location>
        <begin position="236"/>
        <end position="253"/>
    </location>
</feature>
<dbReference type="AlphaFoldDB" id="A0AA47NZ74"/>
<keyword evidence="6" id="KW-0340">Growth factor binding</keyword>